<evidence type="ECO:0000313" key="2">
    <source>
        <dbReference type="Proteomes" id="UP000054988"/>
    </source>
</evidence>
<dbReference type="AlphaFoldDB" id="A0A0W0FNN4"/>
<accession>A0A0W0FNN4</accession>
<dbReference type="Proteomes" id="UP000054988">
    <property type="component" value="Unassembled WGS sequence"/>
</dbReference>
<reference evidence="1 2" key="1">
    <citation type="submission" date="2015-12" db="EMBL/GenBank/DDBJ databases">
        <title>Draft genome sequence of Moniliophthora roreri, the causal agent of frosty pod rot of cacao.</title>
        <authorList>
            <person name="Aime M.C."/>
            <person name="Diaz-Valderrama J.R."/>
            <person name="Kijpornyongpan T."/>
            <person name="Phillips-Mora W."/>
        </authorList>
    </citation>
    <scope>NUCLEOTIDE SEQUENCE [LARGE SCALE GENOMIC DNA]</scope>
    <source>
        <strain evidence="1 2">MCA 2952</strain>
    </source>
</reference>
<sequence>MFPDSKPLVFNAWIPEVIPEGSIFGVDAFLSALVVLEEPEQQSAQERMCCSQVTEITFNHVDPIAIVMEDLRIDFDQLSSQSPLYVPPEIIERIINELKDDKSSLGRCSLVCRSWIFHTRHRLFHEVGFREPVYGLFNNEAQFGRLSRFIELCSNHHSTIPAAGIRVFELNQAQPAKPLIEAFQWLSTPINGDTNTNVTMADHIFWNLQHLKLKNTNSMNFDLLINHILQLQVFSKIGHLTMTSCHFSTSSDFLSIISGFPTLKSFKASVKISQLIFLARSDTSIFLQSQVLARTMSELEYILTRGAAAAIGSIKRCTIRIPGPRQALASANFQSLVKSLIINARIPEIVVEGSIFGVDKFMEWIYAEEAMGKPCHSQVTEIALNKVRNMSDGWLPETPILPRMDTVWATHPFFRSLKEIRADLVLSMGSIPGPRNIPRSPEENPAMKLQAEKFHELLPNCSDCGLLRPMVTIEGLGKF</sequence>
<name>A0A0W0FNN4_MONRR</name>
<evidence type="ECO:0000313" key="1">
    <source>
        <dbReference type="EMBL" id="KTB37873.1"/>
    </source>
</evidence>
<proteinExistence type="predicted"/>
<comment type="caution">
    <text evidence="1">The sequence shown here is derived from an EMBL/GenBank/DDBJ whole genome shotgun (WGS) entry which is preliminary data.</text>
</comment>
<dbReference type="InterPro" id="IPR036047">
    <property type="entry name" value="F-box-like_dom_sf"/>
</dbReference>
<protein>
    <submittedName>
        <fullName evidence="1">Uncharacterized protein</fullName>
    </submittedName>
</protein>
<organism evidence="1 2">
    <name type="scientific">Moniliophthora roreri</name>
    <name type="common">Frosty pod rot fungus</name>
    <name type="synonym">Monilia roreri</name>
    <dbReference type="NCBI Taxonomy" id="221103"/>
    <lineage>
        <taxon>Eukaryota</taxon>
        <taxon>Fungi</taxon>
        <taxon>Dikarya</taxon>
        <taxon>Basidiomycota</taxon>
        <taxon>Agaricomycotina</taxon>
        <taxon>Agaricomycetes</taxon>
        <taxon>Agaricomycetidae</taxon>
        <taxon>Agaricales</taxon>
        <taxon>Marasmiineae</taxon>
        <taxon>Marasmiaceae</taxon>
        <taxon>Moniliophthora</taxon>
    </lineage>
</organism>
<dbReference type="SUPFAM" id="SSF81383">
    <property type="entry name" value="F-box domain"/>
    <property type="match status" value="1"/>
</dbReference>
<dbReference type="EMBL" id="LATX01001806">
    <property type="protein sequence ID" value="KTB37873.1"/>
    <property type="molecule type" value="Genomic_DNA"/>
</dbReference>
<gene>
    <name evidence="1" type="ORF">WG66_9550</name>
</gene>